<dbReference type="SUPFAM" id="SSF48264">
    <property type="entry name" value="Cytochrome P450"/>
    <property type="match status" value="1"/>
</dbReference>
<evidence type="ECO:0000256" key="2">
    <source>
        <dbReference type="SAM" id="MobiDB-lite"/>
    </source>
</evidence>
<proteinExistence type="inferred from homology"/>
<dbReference type="Gene3D" id="3.30.43.20">
    <property type="match status" value="1"/>
</dbReference>
<comment type="similarity">
    <text evidence="1">Belongs to the cytochrome P450 family.</text>
</comment>
<evidence type="ECO:0008006" key="4">
    <source>
        <dbReference type="Google" id="ProtNLM"/>
    </source>
</evidence>
<dbReference type="GO" id="GO:0004497">
    <property type="term" value="F:monooxygenase activity"/>
    <property type="evidence" value="ECO:0007669"/>
    <property type="project" value="InterPro"/>
</dbReference>
<protein>
    <recommendedName>
        <fullName evidence="4">Cytochrome P450</fullName>
    </recommendedName>
</protein>
<feature type="region of interest" description="Disordered" evidence="2">
    <location>
        <begin position="62"/>
        <end position="81"/>
    </location>
</feature>
<dbReference type="PANTHER" id="PTHR46696">
    <property type="entry name" value="P450, PUTATIVE (EUROFUNG)-RELATED"/>
    <property type="match status" value="1"/>
</dbReference>
<dbReference type="EMBL" id="UINC01032841">
    <property type="protein sequence ID" value="SVB21163.1"/>
    <property type="molecule type" value="Genomic_DNA"/>
</dbReference>
<organism evidence="3">
    <name type="scientific">marine metagenome</name>
    <dbReference type="NCBI Taxonomy" id="408172"/>
    <lineage>
        <taxon>unclassified sequences</taxon>
        <taxon>metagenomes</taxon>
        <taxon>ecological metagenomes</taxon>
    </lineage>
</organism>
<reference evidence="3" key="1">
    <citation type="submission" date="2018-05" db="EMBL/GenBank/DDBJ databases">
        <authorList>
            <person name="Lanie J.A."/>
            <person name="Ng W.-L."/>
            <person name="Kazmierczak K.M."/>
            <person name="Andrzejewski T.M."/>
            <person name="Davidsen T.M."/>
            <person name="Wayne K.J."/>
            <person name="Tettelin H."/>
            <person name="Glass J.I."/>
            <person name="Rusch D."/>
            <person name="Podicherti R."/>
            <person name="Tsui H.-C.T."/>
            <person name="Winkler M.E."/>
        </authorList>
    </citation>
    <scope>NUCLEOTIDE SEQUENCE</scope>
</reference>
<dbReference type="AlphaFoldDB" id="A0A382C789"/>
<feature type="non-terminal residue" evidence="3">
    <location>
        <position position="182"/>
    </location>
</feature>
<evidence type="ECO:0000256" key="1">
    <source>
        <dbReference type="ARBA" id="ARBA00010617"/>
    </source>
</evidence>
<dbReference type="GO" id="GO:0020037">
    <property type="term" value="F:heme binding"/>
    <property type="evidence" value="ECO:0007669"/>
    <property type="project" value="InterPro"/>
</dbReference>
<name>A0A382C789_9ZZZZ</name>
<sequence>MADKWLFNDELLSAEFVNDPYPTFSHLRENYPVHWNATASLWMVTRYDDFVTITKDDEGFSSAVAKNGKPTEGIGSTTPPEDRNEVVRSFQGSSIAQQEGSTHQEMRRVINHHYTPTASEHHRSQIRIKVENLLDILGTKPVVEVKEEFAAILEMEVSALTVGIPEQDIDDLKEIVSDLSAL</sequence>
<gene>
    <name evidence="3" type="ORF">METZ01_LOCUS174017</name>
</gene>
<dbReference type="InterPro" id="IPR036396">
    <property type="entry name" value="Cyt_P450_sf"/>
</dbReference>
<dbReference type="GO" id="GO:0005506">
    <property type="term" value="F:iron ion binding"/>
    <property type="evidence" value="ECO:0007669"/>
    <property type="project" value="InterPro"/>
</dbReference>
<dbReference type="GO" id="GO:0016705">
    <property type="term" value="F:oxidoreductase activity, acting on paired donors, with incorporation or reduction of molecular oxygen"/>
    <property type="evidence" value="ECO:0007669"/>
    <property type="project" value="InterPro"/>
</dbReference>
<dbReference type="PANTHER" id="PTHR46696:SF1">
    <property type="entry name" value="CYTOCHROME P450 YJIB-RELATED"/>
    <property type="match status" value="1"/>
</dbReference>
<evidence type="ECO:0000313" key="3">
    <source>
        <dbReference type="EMBL" id="SVB21163.1"/>
    </source>
</evidence>
<accession>A0A382C789</accession>
<dbReference type="Gene3D" id="1.10.630.10">
    <property type="entry name" value="Cytochrome P450"/>
    <property type="match status" value="1"/>
</dbReference>